<evidence type="ECO:0000313" key="2">
    <source>
        <dbReference type="EMBL" id="KAG5582382.1"/>
    </source>
</evidence>
<sequence length="90" mass="10157">MTAKTYQFQDQMSLGAGNPLILHIFVCYSLPSFLSSLILTSVLPKIFIDVYKTLAMEPVVTDAKMTYFQVHGLLVIRTSTSFLQKFHGRP</sequence>
<keyword evidence="1" id="KW-0812">Transmembrane</keyword>
<evidence type="ECO:0000313" key="3">
    <source>
        <dbReference type="Proteomes" id="UP000824120"/>
    </source>
</evidence>
<organism evidence="2 3">
    <name type="scientific">Solanum commersonii</name>
    <name type="common">Commerson's wild potato</name>
    <name type="synonym">Commerson's nightshade</name>
    <dbReference type="NCBI Taxonomy" id="4109"/>
    <lineage>
        <taxon>Eukaryota</taxon>
        <taxon>Viridiplantae</taxon>
        <taxon>Streptophyta</taxon>
        <taxon>Embryophyta</taxon>
        <taxon>Tracheophyta</taxon>
        <taxon>Spermatophyta</taxon>
        <taxon>Magnoliopsida</taxon>
        <taxon>eudicotyledons</taxon>
        <taxon>Gunneridae</taxon>
        <taxon>Pentapetalae</taxon>
        <taxon>asterids</taxon>
        <taxon>lamiids</taxon>
        <taxon>Solanales</taxon>
        <taxon>Solanaceae</taxon>
        <taxon>Solanoideae</taxon>
        <taxon>Solaneae</taxon>
        <taxon>Solanum</taxon>
    </lineage>
</organism>
<keyword evidence="1" id="KW-1133">Transmembrane helix</keyword>
<keyword evidence="1" id="KW-0472">Membrane</keyword>
<protein>
    <submittedName>
        <fullName evidence="2">Uncharacterized protein</fullName>
    </submittedName>
</protein>
<feature type="transmembrane region" description="Helical" evidence="1">
    <location>
        <begin position="20"/>
        <end position="43"/>
    </location>
</feature>
<accession>A0A9J5X572</accession>
<reference evidence="2 3" key="1">
    <citation type="submission" date="2020-09" db="EMBL/GenBank/DDBJ databases">
        <title>De no assembly of potato wild relative species, Solanum commersonii.</title>
        <authorList>
            <person name="Cho K."/>
        </authorList>
    </citation>
    <scope>NUCLEOTIDE SEQUENCE [LARGE SCALE GENOMIC DNA]</scope>
    <source>
        <strain evidence="2">LZ3.2</strain>
        <tissue evidence="2">Leaf</tissue>
    </source>
</reference>
<dbReference type="EMBL" id="JACXVP010000010">
    <property type="protein sequence ID" value="KAG5582382.1"/>
    <property type="molecule type" value="Genomic_DNA"/>
</dbReference>
<name>A0A9J5X572_SOLCO</name>
<dbReference type="AlphaFoldDB" id="A0A9J5X572"/>
<proteinExistence type="predicted"/>
<comment type="caution">
    <text evidence="2">The sequence shown here is derived from an EMBL/GenBank/DDBJ whole genome shotgun (WGS) entry which is preliminary data.</text>
</comment>
<evidence type="ECO:0000256" key="1">
    <source>
        <dbReference type="SAM" id="Phobius"/>
    </source>
</evidence>
<gene>
    <name evidence="2" type="ORF">H5410_053009</name>
</gene>
<dbReference type="Proteomes" id="UP000824120">
    <property type="component" value="Chromosome 10"/>
</dbReference>
<keyword evidence="3" id="KW-1185">Reference proteome</keyword>